<name>A0ACB6QMB4_9PLEO</name>
<keyword evidence="2" id="KW-1185">Reference proteome</keyword>
<reference evidence="1" key="1">
    <citation type="journal article" date="2020" name="Stud. Mycol.">
        <title>101 Dothideomycetes genomes: a test case for predicting lifestyles and emergence of pathogens.</title>
        <authorList>
            <person name="Haridas S."/>
            <person name="Albert R."/>
            <person name="Binder M."/>
            <person name="Bloem J."/>
            <person name="Labutti K."/>
            <person name="Salamov A."/>
            <person name="Andreopoulos B."/>
            <person name="Baker S."/>
            <person name="Barry K."/>
            <person name="Bills G."/>
            <person name="Bluhm B."/>
            <person name="Cannon C."/>
            <person name="Castanera R."/>
            <person name="Culley D."/>
            <person name="Daum C."/>
            <person name="Ezra D."/>
            <person name="Gonzalez J."/>
            <person name="Henrissat B."/>
            <person name="Kuo A."/>
            <person name="Liang C."/>
            <person name="Lipzen A."/>
            <person name="Lutzoni F."/>
            <person name="Magnuson J."/>
            <person name="Mondo S."/>
            <person name="Nolan M."/>
            <person name="Ohm R."/>
            <person name="Pangilinan J."/>
            <person name="Park H.-J."/>
            <person name="Ramirez L."/>
            <person name="Alfaro M."/>
            <person name="Sun H."/>
            <person name="Tritt A."/>
            <person name="Yoshinaga Y."/>
            <person name="Zwiers L.-H."/>
            <person name="Turgeon B."/>
            <person name="Goodwin S."/>
            <person name="Spatafora J."/>
            <person name="Crous P."/>
            <person name="Grigoriev I."/>
        </authorList>
    </citation>
    <scope>NUCLEOTIDE SEQUENCE</scope>
    <source>
        <strain evidence="1">ATCC 200398</strain>
    </source>
</reference>
<dbReference type="Proteomes" id="UP000799755">
    <property type="component" value="Unassembled WGS sequence"/>
</dbReference>
<comment type="caution">
    <text evidence="1">The sequence shown here is derived from an EMBL/GenBank/DDBJ whole genome shotgun (WGS) entry which is preliminary data.</text>
</comment>
<organism evidence="1 2">
    <name type="scientific">Lindgomyces ingoldianus</name>
    <dbReference type="NCBI Taxonomy" id="673940"/>
    <lineage>
        <taxon>Eukaryota</taxon>
        <taxon>Fungi</taxon>
        <taxon>Dikarya</taxon>
        <taxon>Ascomycota</taxon>
        <taxon>Pezizomycotina</taxon>
        <taxon>Dothideomycetes</taxon>
        <taxon>Pleosporomycetidae</taxon>
        <taxon>Pleosporales</taxon>
        <taxon>Lindgomycetaceae</taxon>
        <taxon>Lindgomyces</taxon>
    </lineage>
</organism>
<accession>A0ACB6QMB4</accession>
<protein>
    <submittedName>
        <fullName evidence="1">Uncharacterized protein</fullName>
    </submittedName>
</protein>
<sequence length="388" mass="42393">MGKTSGQLCQGTAEEAEDGNWYCSEVRGITYHNISQPGRYNRTTSIDPRSGLCAHETISYSGTGSLTPLIGELSMHLRGPMNVSQLAVYTLHSSTSTNRKRSPALVNAAHDDSLGLFEDKSNMVRYRADNGYKDDSASDSPPQPYITTSIMSTTTKPTLSLRQSPDVSEAAAGWNRIAYYTSSSPAEATGLAFLANLGDPQLSGTFDHSFGNSLSYVSSRGNECVADSTPFDGTLETSEAFFIEFQMDHYDNIGQDQGMLSDAPAWWFLNAEIPRTLQYGNDRNNIPCSCWSTGCGEFDAFEVLGRGEERAKSTIHRQGNLEGGDSNYFKRPVGRMLKFSVIFHEYNITATVLDDDFDFGSSLSDAQIADIVAYDSNSNTHSLFAIGT</sequence>
<evidence type="ECO:0000313" key="1">
    <source>
        <dbReference type="EMBL" id="KAF2468041.1"/>
    </source>
</evidence>
<evidence type="ECO:0000313" key="2">
    <source>
        <dbReference type="Proteomes" id="UP000799755"/>
    </source>
</evidence>
<gene>
    <name evidence="1" type="ORF">BDR25DRAFT_373607</name>
</gene>
<proteinExistence type="predicted"/>
<dbReference type="EMBL" id="MU003517">
    <property type="protein sequence ID" value="KAF2468041.1"/>
    <property type="molecule type" value="Genomic_DNA"/>
</dbReference>